<keyword evidence="2" id="KW-0472">Membrane</keyword>
<dbReference type="Proteomes" id="UP000249890">
    <property type="component" value="Chromosome"/>
</dbReference>
<proteinExistence type="predicted"/>
<gene>
    <name evidence="3" type="ORF">B9T62_01115</name>
</gene>
<feature type="region of interest" description="Disordered" evidence="1">
    <location>
        <begin position="286"/>
        <end position="323"/>
    </location>
</feature>
<dbReference type="AlphaFoldDB" id="A0A2Z2KFI4"/>
<feature type="transmembrane region" description="Helical" evidence="2">
    <location>
        <begin position="425"/>
        <end position="448"/>
    </location>
</feature>
<feature type="transmembrane region" description="Helical" evidence="2">
    <location>
        <begin position="184"/>
        <end position="203"/>
    </location>
</feature>
<sequence>MGAFRTIYNIARADFLERIRRFSFLVILGITIMAAYFFVPPAEGGYVTLYLDYYRGIYNSAWVGASVAISTTLFLSLFGFYLVKNSIKRDEENGFGQIIASTSVSKFKYLIGKSISNFSVLSIIALVVILITIIMQLIRGEVTKIELWQLISPFLFLTFPIIAIVSALSVLFETLKALKGTLGNVIYFMLFIVFITCSSYIPFGTDIITNRMVNDLTSLEPNYTGSFGIGFLTLGEKPIQLFEWQGIHWSGPLIGQQLTPFLYAFLLVLVAAVFFRRFQEVPYAADTDSGQEESETSSDKSSQGTDPTDNTRDLNWAEQNNQSVSPTRAATLTPVTVRDSFLSLVFAEWRLMMKGIAPAWYVVAIALIFLGLLMPLSTSTEWMIWPFTWIWPLIFWSGMGNREYRYQTYFLIASSPRFVSRQLTAVWFSGFLLTCITGIGMLVRFIFVGDVEHLALWISAALLIPSFALATGVLTKTNRTFEILYMIIWYIGPINKMPFLDFMGSDSIGGANWVTDIGINSWVLSFIYVLISIVLLIAAYISRSRLTRTI</sequence>
<feature type="compositionally biased region" description="Polar residues" evidence="1">
    <location>
        <begin position="299"/>
        <end position="308"/>
    </location>
</feature>
<feature type="transmembrane region" description="Helical" evidence="2">
    <location>
        <begin position="59"/>
        <end position="83"/>
    </location>
</feature>
<evidence type="ECO:0000313" key="4">
    <source>
        <dbReference type="Proteomes" id="UP000249890"/>
    </source>
</evidence>
<organism evidence="3 4">
    <name type="scientific">Paenibacillus donghaensis</name>
    <dbReference type="NCBI Taxonomy" id="414771"/>
    <lineage>
        <taxon>Bacteria</taxon>
        <taxon>Bacillati</taxon>
        <taxon>Bacillota</taxon>
        <taxon>Bacilli</taxon>
        <taxon>Bacillales</taxon>
        <taxon>Paenibacillaceae</taxon>
        <taxon>Paenibacillus</taxon>
    </lineage>
</organism>
<evidence type="ECO:0000256" key="1">
    <source>
        <dbReference type="SAM" id="MobiDB-lite"/>
    </source>
</evidence>
<feature type="transmembrane region" description="Helical" evidence="2">
    <location>
        <begin position="150"/>
        <end position="172"/>
    </location>
</feature>
<keyword evidence="2" id="KW-1133">Transmembrane helix</keyword>
<keyword evidence="4" id="KW-1185">Reference proteome</keyword>
<dbReference type="OrthoDB" id="6017159at2"/>
<name>A0A2Z2KFI4_9BACL</name>
<feature type="transmembrane region" description="Helical" evidence="2">
    <location>
        <begin position="481"/>
        <end position="499"/>
    </location>
</feature>
<dbReference type="KEGG" id="pdh:B9T62_01115"/>
<reference evidence="3 4" key="1">
    <citation type="submission" date="2017-06" db="EMBL/GenBank/DDBJ databases">
        <title>Complete genome sequence of Paenibacillus donghaensis KCTC 13049T isolated from East Sea sediment, South Korea.</title>
        <authorList>
            <person name="Jung B.K."/>
            <person name="Hong S.-J."/>
            <person name="Shin J.-H."/>
        </authorList>
    </citation>
    <scope>NUCLEOTIDE SEQUENCE [LARGE SCALE GENOMIC DNA]</scope>
    <source>
        <strain evidence="3 4">KCTC 13049</strain>
    </source>
</reference>
<evidence type="ECO:0000256" key="2">
    <source>
        <dbReference type="SAM" id="Phobius"/>
    </source>
</evidence>
<feature type="transmembrane region" description="Helical" evidence="2">
    <location>
        <begin position="382"/>
        <end position="399"/>
    </location>
</feature>
<feature type="transmembrane region" description="Helical" evidence="2">
    <location>
        <begin position="21"/>
        <end position="39"/>
    </location>
</feature>
<evidence type="ECO:0000313" key="3">
    <source>
        <dbReference type="EMBL" id="ASA19542.1"/>
    </source>
</evidence>
<dbReference type="RefSeq" id="WP_087913567.1">
    <property type="nucleotide sequence ID" value="NZ_CP021780.1"/>
</dbReference>
<accession>A0A2Z2KFI4</accession>
<feature type="transmembrane region" description="Helical" evidence="2">
    <location>
        <begin position="258"/>
        <end position="275"/>
    </location>
</feature>
<protein>
    <submittedName>
        <fullName evidence="3">Uncharacterized protein</fullName>
    </submittedName>
</protein>
<feature type="transmembrane region" description="Helical" evidence="2">
    <location>
        <begin position="519"/>
        <end position="541"/>
    </location>
</feature>
<keyword evidence="2" id="KW-0812">Transmembrane</keyword>
<feature type="transmembrane region" description="Helical" evidence="2">
    <location>
        <begin position="115"/>
        <end position="138"/>
    </location>
</feature>
<feature type="transmembrane region" description="Helical" evidence="2">
    <location>
        <begin position="359"/>
        <end position="376"/>
    </location>
</feature>
<feature type="transmembrane region" description="Helical" evidence="2">
    <location>
        <begin position="454"/>
        <end position="474"/>
    </location>
</feature>
<dbReference type="EMBL" id="CP021780">
    <property type="protein sequence ID" value="ASA19542.1"/>
    <property type="molecule type" value="Genomic_DNA"/>
</dbReference>